<evidence type="ECO:0000259" key="7">
    <source>
        <dbReference type="Pfam" id="PF02776"/>
    </source>
</evidence>
<name>A0ABX0GYY9_9ACTN</name>
<dbReference type="Gene3D" id="3.40.50.1220">
    <property type="entry name" value="TPP-binding domain"/>
    <property type="match status" value="1"/>
</dbReference>
<comment type="caution">
    <text evidence="8">The sequence shown here is derived from an EMBL/GenBank/DDBJ whole genome shotgun (WGS) entry which is preliminary data.</text>
</comment>
<feature type="domain" description="Thiamine pyrophosphate enzyme N-terminal TPP-binding" evidence="7">
    <location>
        <begin position="10"/>
        <end position="127"/>
    </location>
</feature>
<evidence type="ECO:0000256" key="6">
    <source>
        <dbReference type="HAMAP-Rule" id="MF_01659"/>
    </source>
</evidence>
<evidence type="ECO:0000256" key="5">
    <source>
        <dbReference type="ARBA" id="ARBA00023211"/>
    </source>
</evidence>
<keyword evidence="1 6" id="KW-0808">Transferase</keyword>
<keyword evidence="9" id="KW-1185">Reference proteome</keyword>
<comment type="similarity">
    <text evidence="6">Belongs to the TPP enzyme family. MenD subfamily.</text>
</comment>
<reference evidence="8 9" key="1">
    <citation type="submission" date="2020-03" db="EMBL/GenBank/DDBJ databases">
        <title>Two novel Motilibacter sp.</title>
        <authorList>
            <person name="Liu S."/>
        </authorList>
    </citation>
    <scope>NUCLEOTIDE SEQUENCE [LARGE SCALE GENOMIC DNA]</scope>
    <source>
        <strain evidence="8 9">E257</strain>
    </source>
</reference>
<proteinExistence type="inferred from homology"/>
<evidence type="ECO:0000256" key="4">
    <source>
        <dbReference type="ARBA" id="ARBA00023052"/>
    </source>
</evidence>
<keyword evidence="2 6" id="KW-0479">Metal-binding</keyword>
<comment type="cofactor">
    <cofactor evidence="6">
        <name>thiamine diphosphate</name>
        <dbReference type="ChEBI" id="CHEBI:58937"/>
    </cofactor>
    <text evidence="6">Binds 1 thiamine pyrophosphate per subunit.</text>
</comment>
<evidence type="ECO:0000256" key="2">
    <source>
        <dbReference type="ARBA" id="ARBA00022723"/>
    </source>
</evidence>
<keyword evidence="6" id="KW-0474">Menaquinone biosynthesis</keyword>
<protein>
    <recommendedName>
        <fullName evidence="6">2-succinyl-5-enolpyruvyl-6-hydroxy-3-cyclohexene-1-carboxylate synthase</fullName>
        <shortName evidence="6">SEPHCHC synthase</shortName>
        <ecNumber evidence="6">2.2.1.9</ecNumber>
    </recommendedName>
    <alternativeName>
        <fullName evidence="6">Menaquinone biosynthesis protein MenD</fullName>
    </alternativeName>
</protein>
<dbReference type="PIRSF" id="PIRSF004983">
    <property type="entry name" value="MenD"/>
    <property type="match status" value="1"/>
</dbReference>
<dbReference type="HAMAP" id="MF_01659">
    <property type="entry name" value="MenD"/>
    <property type="match status" value="1"/>
</dbReference>
<dbReference type="NCBIfam" id="TIGR00173">
    <property type="entry name" value="menD"/>
    <property type="match status" value="1"/>
</dbReference>
<evidence type="ECO:0000256" key="3">
    <source>
        <dbReference type="ARBA" id="ARBA00022842"/>
    </source>
</evidence>
<dbReference type="InterPro" id="IPR029061">
    <property type="entry name" value="THDP-binding"/>
</dbReference>
<comment type="pathway">
    <text evidence="6">Quinol/quinone metabolism; menaquinone biosynthesis.</text>
</comment>
<comment type="subunit">
    <text evidence="6">Homodimer.</text>
</comment>
<sequence>MPVMTPAEALAAVLVDELVRGGVQEAVLSPGSRSAPLAYALHAAEARGQLRLHVRIDERTGGFLALGLAKASGLPVPVVTTSGTATANLHPAVLEASYSGVPVLALTADRPVEMRGVGANQTLVDQRSVYGSAVRESYVVPAPDSRVGQVRWWRALVARALATACGRLDEDPGPVHLDVAFREPLVPSGATEWVEPLDGRPDGAPWALVGRPAGAVPPYIGAPRTLVLVGDCTPALAQGALRLAGERGWPIVAEPSAGLGSAALPSLLLAADGFVRANRPERVLVVGRPTLSRAVTELLRTPGVAVDIVAGSPRWPDPATTAESVLPAALLTGAPFPSHPDWALVVEDPVKGEEEFAEAWRMGGEAVASAVGAVLREEAWPTGFHTAQAVACNVPGDGLLVVGSSNPVRDLDSVGSWLLQPARVLANRGVSGIDGTVSTAIGAALAHQRAGGGPAYALMGDLTFLHDTTALVMGEGEPQPGLTIVVVNDDGGGIFGLLEQGAPELSAPFERVFGTPHGVDLRTLCAATRTPYVLARSADELEAALEPGLGIRVVEVRVDRQATPAVHDRLHAAVDAVLG</sequence>
<dbReference type="PANTHER" id="PTHR42916:SF1">
    <property type="entry name" value="PROTEIN PHYLLO, CHLOROPLASTIC"/>
    <property type="match status" value="1"/>
</dbReference>
<dbReference type="InterPro" id="IPR012001">
    <property type="entry name" value="Thiamin_PyroP_enz_TPP-bd_dom"/>
</dbReference>
<evidence type="ECO:0000313" key="9">
    <source>
        <dbReference type="Proteomes" id="UP000800981"/>
    </source>
</evidence>
<gene>
    <name evidence="6 8" type="primary">menD</name>
    <name evidence="8" type="ORF">G9H71_14140</name>
</gene>
<accession>A0ABX0GYY9</accession>
<evidence type="ECO:0000256" key="1">
    <source>
        <dbReference type="ARBA" id="ARBA00022679"/>
    </source>
</evidence>
<keyword evidence="4 6" id="KW-0786">Thiamine pyrophosphate</keyword>
<dbReference type="InterPro" id="IPR004433">
    <property type="entry name" value="MenaQ_synth_MenD"/>
</dbReference>
<dbReference type="GO" id="GO:0070204">
    <property type="term" value="F:2-succinyl-5-enolpyruvyl-6-hydroxy-3-cyclohexene-1-carboxylic-acid synthase activity"/>
    <property type="evidence" value="ECO:0007669"/>
    <property type="project" value="UniProtKB-EC"/>
</dbReference>
<dbReference type="EC" id="2.2.1.9" evidence="6"/>
<dbReference type="EMBL" id="JAANNP010000012">
    <property type="protein sequence ID" value="NHC14925.1"/>
    <property type="molecule type" value="Genomic_DNA"/>
</dbReference>
<dbReference type="CDD" id="cd02009">
    <property type="entry name" value="TPP_SHCHC_synthase"/>
    <property type="match status" value="1"/>
</dbReference>
<dbReference type="Gene3D" id="3.40.50.970">
    <property type="match status" value="2"/>
</dbReference>
<comment type="pathway">
    <text evidence="6">Quinol/quinone metabolism; 1,4-dihydroxy-2-naphthoate biosynthesis; 1,4-dihydroxy-2-naphthoate from chorismate: step 2/7.</text>
</comment>
<comment type="function">
    <text evidence="6">Catalyzes the thiamine diphosphate-dependent decarboxylation of 2-oxoglutarate and the subsequent addition of the resulting succinic semialdehyde-thiamine pyrophosphate anion to isochorismate to yield 2-succinyl-5-enolpyruvyl-6-hydroxy-3-cyclohexene-1-carboxylate (SEPHCHC).</text>
</comment>
<organism evidence="8 9">
    <name type="scientific">Motilibacter deserti</name>
    <dbReference type="NCBI Taxonomy" id="2714956"/>
    <lineage>
        <taxon>Bacteria</taxon>
        <taxon>Bacillati</taxon>
        <taxon>Actinomycetota</taxon>
        <taxon>Actinomycetes</taxon>
        <taxon>Motilibacterales</taxon>
        <taxon>Motilibacteraceae</taxon>
        <taxon>Motilibacter</taxon>
    </lineage>
</organism>
<evidence type="ECO:0000313" key="8">
    <source>
        <dbReference type="EMBL" id="NHC14925.1"/>
    </source>
</evidence>
<dbReference type="Proteomes" id="UP000800981">
    <property type="component" value="Unassembled WGS sequence"/>
</dbReference>
<dbReference type="SUPFAM" id="SSF52518">
    <property type="entry name" value="Thiamin diphosphate-binding fold (THDP-binding)"/>
    <property type="match status" value="2"/>
</dbReference>
<comment type="catalytic activity">
    <reaction evidence="6">
        <text>isochorismate + 2-oxoglutarate + H(+) = 5-enolpyruvoyl-6-hydroxy-2-succinyl-cyclohex-3-ene-1-carboxylate + CO2</text>
        <dbReference type="Rhea" id="RHEA:25593"/>
        <dbReference type="ChEBI" id="CHEBI:15378"/>
        <dbReference type="ChEBI" id="CHEBI:16526"/>
        <dbReference type="ChEBI" id="CHEBI:16810"/>
        <dbReference type="ChEBI" id="CHEBI:29780"/>
        <dbReference type="ChEBI" id="CHEBI:58818"/>
        <dbReference type="EC" id="2.2.1.9"/>
    </reaction>
</comment>
<keyword evidence="3 6" id="KW-0460">Magnesium</keyword>
<keyword evidence="5 6" id="KW-0464">Manganese</keyword>
<comment type="cofactor">
    <cofactor evidence="6">
        <name>Mg(2+)</name>
        <dbReference type="ChEBI" id="CHEBI:18420"/>
    </cofactor>
    <cofactor evidence="6">
        <name>Mn(2+)</name>
        <dbReference type="ChEBI" id="CHEBI:29035"/>
    </cofactor>
</comment>
<dbReference type="Pfam" id="PF02776">
    <property type="entry name" value="TPP_enzyme_N"/>
    <property type="match status" value="1"/>
</dbReference>
<dbReference type="PANTHER" id="PTHR42916">
    <property type="entry name" value="2-SUCCINYL-5-ENOLPYRUVYL-6-HYDROXY-3-CYCLOHEXENE-1-CARBOXYLATE SYNTHASE"/>
    <property type="match status" value="1"/>
</dbReference>
<dbReference type="CDD" id="cd07037">
    <property type="entry name" value="TPP_PYR_MenD"/>
    <property type="match status" value="1"/>
</dbReference>